<proteinExistence type="predicted"/>
<evidence type="ECO:0000313" key="3">
    <source>
        <dbReference type="Proteomes" id="UP001321014"/>
    </source>
</evidence>
<dbReference type="InterPro" id="IPR016032">
    <property type="entry name" value="Sig_transdc_resp-reg_C-effctor"/>
</dbReference>
<dbReference type="Pfam" id="PF06056">
    <property type="entry name" value="Terminase_5"/>
    <property type="match status" value="1"/>
</dbReference>
<name>A0ABT2WQ59_9RHOB</name>
<evidence type="ECO:0000313" key="2">
    <source>
        <dbReference type="EMBL" id="MCU9837773.1"/>
    </source>
</evidence>
<organism evidence="2 3">
    <name type="scientific">Ruegeria marisflavi</name>
    <dbReference type="NCBI Taxonomy" id="2984152"/>
    <lineage>
        <taxon>Bacteria</taxon>
        <taxon>Pseudomonadati</taxon>
        <taxon>Pseudomonadota</taxon>
        <taxon>Alphaproteobacteria</taxon>
        <taxon>Rhodobacterales</taxon>
        <taxon>Roseobacteraceae</taxon>
        <taxon>Ruegeria</taxon>
    </lineage>
</organism>
<reference evidence="2 3" key="1">
    <citation type="submission" date="2022-10" db="EMBL/GenBank/DDBJ databases">
        <title>Ruegeria sp. nov., isolated from ocean surface water.</title>
        <authorList>
            <person name="He W."/>
            <person name="Wang L."/>
            <person name="Zhang D.-F."/>
        </authorList>
    </citation>
    <scope>NUCLEOTIDE SEQUENCE [LARGE SCALE GENOMIC DNA]</scope>
    <source>
        <strain evidence="2 3">WL0004</strain>
    </source>
</reference>
<dbReference type="Proteomes" id="UP001321014">
    <property type="component" value="Unassembled WGS sequence"/>
</dbReference>
<dbReference type="RefSeq" id="WP_263387884.1">
    <property type="nucleotide sequence ID" value="NZ_JAOVQN010000007.1"/>
</dbReference>
<sequence>MNLPVRSFPKPPAQVEPYVAVLGIDLTVEFLLKFGGAELYVPENPKGSGRLEALIGAGKVQALAKRDYLLPRRVPLANPWLSACLHAMGYPVAEIARKVRASESTVRTHLQRYSARSSTP</sequence>
<dbReference type="InterPro" id="IPR010332">
    <property type="entry name" value="ATPase_terminase-su_N"/>
</dbReference>
<evidence type="ECO:0000259" key="1">
    <source>
        <dbReference type="Pfam" id="PF06056"/>
    </source>
</evidence>
<accession>A0ABT2WQ59</accession>
<comment type="caution">
    <text evidence="2">The sequence shown here is derived from an EMBL/GenBank/DDBJ whole genome shotgun (WGS) entry which is preliminary data.</text>
</comment>
<dbReference type="SUPFAM" id="SSF46894">
    <property type="entry name" value="C-terminal effector domain of the bipartite response regulators"/>
    <property type="match status" value="1"/>
</dbReference>
<gene>
    <name evidence="2" type="ORF">OEZ49_08345</name>
</gene>
<feature type="domain" description="Terminase ATPase subunit N-terminal" evidence="1">
    <location>
        <begin position="85"/>
        <end position="119"/>
    </location>
</feature>
<dbReference type="EMBL" id="JAOVQN010000007">
    <property type="protein sequence ID" value="MCU9837773.1"/>
    <property type="molecule type" value="Genomic_DNA"/>
</dbReference>
<keyword evidence="3" id="KW-1185">Reference proteome</keyword>
<protein>
    <submittedName>
        <fullName evidence="2">Helix-turn-helix domain-containing protein</fullName>
    </submittedName>
</protein>